<sequence>MPPTTIEGIPPAPAVNIPAPPGALYPLRKEIQHYPQVKLKNFQWKKLDAGAAKNTIWNMDEDDGLMQEALKEEGAFDKIETLFPAKVNTFLERRLAAQMAGQKSVVQSETIKFLSKDKNRNINIVIFPKIKQFSSYREVKDHILAMDDKLCTETFLINLITYCPNRDDDLGVMKSFLNGPEQECQKLDPPEYFTTEMMRIYRYETRIKFMLFRLQYWEKFEQLRKSLSVVLEATNALRHSKALKQLLQLILVLGNYMNSTGQQGGAFGMKIDSINKLTDTKASNESQMTLLHCLVNIVRRHFPWILVFLDDLKDVNQAAHVMVSITDIVQQYTEMRQGLKQLKLELELYWPNPEEVQETAIVEKKDLNKISELDEEELQSVKSSSISNTTRGHSCSSSSQSISEYEQEDLDIRSIYSNSQNTSENTKDTSIQQDTEDGFERDETPESILDDAVKVESPKELDDVSSTHSTQSNQESDKQQDTPVHHDRFMQVMQEFCQSANERFEELEALYVNVDFKWKDIMQYYGENPKSMKPDEFFQIFARFIKSWKIAAVEEKKYSEGIEREERRKLESEEKRRAVSAAASVEVSDSDSQTSENNDRRIMDNLMEELRSGKGENKMRQRRVRERLRRIKHEEDRLKQEEEKIKPIVERRRAAPLSVIISRRDSASSLDTTSDQMPAISAEELLRRLQQENDETQQ</sequence>
<dbReference type="PANTHER" id="PTHR45725">
    <property type="entry name" value="FORMIN HOMOLOGY 2 FAMILY MEMBER"/>
    <property type="match status" value="1"/>
</dbReference>
<comment type="caution">
    <text evidence="3">The sequence shown here is derived from an EMBL/GenBank/DDBJ whole genome shotgun (WGS) entry which is preliminary data.</text>
</comment>
<dbReference type="InterPro" id="IPR042201">
    <property type="entry name" value="FH2_Formin_sf"/>
</dbReference>
<dbReference type="AlphaFoldDB" id="A0A8H7QZ82"/>
<feature type="region of interest" description="Disordered" evidence="1">
    <location>
        <begin position="561"/>
        <end position="599"/>
    </location>
</feature>
<evidence type="ECO:0000259" key="2">
    <source>
        <dbReference type="PROSITE" id="PS51444"/>
    </source>
</evidence>
<dbReference type="InterPro" id="IPR051425">
    <property type="entry name" value="Formin_Homology"/>
</dbReference>
<keyword evidence="4" id="KW-1185">Reference proteome</keyword>
<feature type="domain" description="FH2" evidence="2">
    <location>
        <begin position="29"/>
        <end position="574"/>
    </location>
</feature>
<feature type="compositionally biased region" description="Polar residues" evidence="1">
    <location>
        <begin position="667"/>
        <end position="676"/>
    </location>
</feature>
<name>A0A8H7QZ82_9FUNG</name>
<dbReference type="SMART" id="SM00498">
    <property type="entry name" value="FH2"/>
    <property type="match status" value="1"/>
</dbReference>
<feature type="region of interest" description="Disordered" evidence="1">
    <location>
        <begin position="379"/>
        <end position="482"/>
    </location>
</feature>
<dbReference type="EMBL" id="JAEPRD010000070">
    <property type="protein sequence ID" value="KAG2201529.1"/>
    <property type="molecule type" value="Genomic_DNA"/>
</dbReference>
<feature type="compositionally biased region" description="Polar residues" evidence="1">
    <location>
        <begin position="415"/>
        <end position="433"/>
    </location>
</feature>
<feature type="compositionally biased region" description="Acidic residues" evidence="1">
    <location>
        <begin position="434"/>
        <end position="449"/>
    </location>
</feature>
<feature type="compositionally biased region" description="Low complexity" evidence="1">
    <location>
        <begin position="394"/>
        <end position="403"/>
    </location>
</feature>
<feature type="compositionally biased region" description="Low complexity" evidence="1">
    <location>
        <begin position="579"/>
        <end position="592"/>
    </location>
</feature>
<feature type="compositionally biased region" description="Polar residues" evidence="1">
    <location>
        <begin position="464"/>
        <end position="474"/>
    </location>
</feature>
<feature type="region of interest" description="Disordered" evidence="1">
    <location>
        <begin position="664"/>
        <end position="698"/>
    </location>
</feature>
<dbReference type="Pfam" id="PF02181">
    <property type="entry name" value="FH2"/>
    <property type="match status" value="2"/>
</dbReference>
<dbReference type="PANTHER" id="PTHR45725:SF1">
    <property type="entry name" value="DISHEVELLED ASSOCIATED ACTIVATOR OF MORPHOGENESIS, ISOFORM D"/>
    <property type="match status" value="1"/>
</dbReference>
<dbReference type="OrthoDB" id="1104827at2759"/>
<evidence type="ECO:0000313" key="4">
    <source>
        <dbReference type="Proteomes" id="UP000603453"/>
    </source>
</evidence>
<evidence type="ECO:0000256" key="1">
    <source>
        <dbReference type="SAM" id="MobiDB-lite"/>
    </source>
</evidence>
<dbReference type="InterPro" id="IPR015425">
    <property type="entry name" value="FH2_Formin"/>
</dbReference>
<feature type="compositionally biased region" description="Polar residues" evidence="1">
    <location>
        <begin position="380"/>
        <end position="393"/>
    </location>
</feature>
<gene>
    <name evidence="3" type="ORF">INT47_007406</name>
</gene>
<proteinExistence type="predicted"/>
<dbReference type="Gene3D" id="6.10.30.50">
    <property type="match status" value="1"/>
</dbReference>
<dbReference type="Gene3D" id="1.20.58.2220">
    <property type="entry name" value="Formin, FH2 domain"/>
    <property type="match status" value="2"/>
</dbReference>
<protein>
    <recommendedName>
        <fullName evidence="2">FH2 domain-containing protein</fullName>
    </recommendedName>
</protein>
<organism evidence="3 4">
    <name type="scientific">Mucor saturninus</name>
    <dbReference type="NCBI Taxonomy" id="64648"/>
    <lineage>
        <taxon>Eukaryota</taxon>
        <taxon>Fungi</taxon>
        <taxon>Fungi incertae sedis</taxon>
        <taxon>Mucoromycota</taxon>
        <taxon>Mucoromycotina</taxon>
        <taxon>Mucoromycetes</taxon>
        <taxon>Mucorales</taxon>
        <taxon>Mucorineae</taxon>
        <taxon>Mucoraceae</taxon>
        <taxon>Mucor</taxon>
    </lineage>
</organism>
<reference evidence="3" key="1">
    <citation type="submission" date="2020-12" db="EMBL/GenBank/DDBJ databases">
        <title>Metabolic potential, ecology and presence of endohyphal bacteria is reflected in genomic diversity of Mucoromycotina.</title>
        <authorList>
            <person name="Muszewska A."/>
            <person name="Okrasinska A."/>
            <person name="Steczkiewicz K."/>
            <person name="Drgas O."/>
            <person name="Orlowska M."/>
            <person name="Perlinska-Lenart U."/>
            <person name="Aleksandrzak-Piekarczyk T."/>
            <person name="Szatraj K."/>
            <person name="Zielenkiewicz U."/>
            <person name="Pilsyk S."/>
            <person name="Malc E."/>
            <person name="Mieczkowski P."/>
            <person name="Kruszewska J.S."/>
            <person name="Biernat P."/>
            <person name="Pawlowska J."/>
        </authorList>
    </citation>
    <scope>NUCLEOTIDE SEQUENCE</scope>
    <source>
        <strain evidence="3">WA0000017839</strain>
    </source>
</reference>
<dbReference type="SUPFAM" id="SSF101447">
    <property type="entry name" value="Formin homology 2 domain (FH2 domain)"/>
    <property type="match status" value="2"/>
</dbReference>
<dbReference type="PROSITE" id="PS51444">
    <property type="entry name" value="FH2"/>
    <property type="match status" value="1"/>
</dbReference>
<dbReference type="Proteomes" id="UP000603453">
    <property type="component" value="Unassembled WGS sequence"/>
</dbReference>
<evidence type="ECO:0000313" key="3">
    <source>
        <dbReference type="EMBL" id="KAG2201529.1"/>
    </source>
</evidence>
<accession>A0A8H7QZ82</accession>
<feature type="compositionally biased region" description="Basic and acidic residues" evidence="1">
    <location>
        <begin position="561"/>
        <end position="577"/>
    </location>
</feature>
<feature type="compositionally biased region" description="Basic and acidic residues" evidence="1">
    <location>
        <begin position="451"/>
        <end position="462"/>
    </location>
</feature>